<evidence type="ECO:0000313" key="2">
    <source>
        <dbReference type="EMBL" id="GGP21731.1"/>
    </source>
</evidence>
<dbReference type="InterPro" id="IPR017006">
    <property type="entry name" value="UCP032756"/>
</dbReference>
<protein>
    <recommendedName>
        <fullName evidence="4">DUF2286 domain-containing protein</fullName>
    </recommendedName>
</protein>
<accession>A0A830GZT4</accession>
<reference evidence="2" key="1">
    <citation type="journal article" date="2014" name="Int. J. Syst. Evol. Microbiol.">
        <title>Complete genome sequence of Corynebacterium casei LMG S-19264T (=DSM 44701T), isolated from a smear-ripened cheese.</title>
        <authorList>
            <consortium name="US DOE Joint Genome Institute (JGI-PGF)"/>
            <person name="Walter F."/>
            <person name="Albersmeier A."/>
            <person name="Kalinowski J."/>
            <person name="Ruckert C."/>
        </authorList>
    </citation>
    <scope>NUCLEOTIDE SEQUENCE</scope>
    <source>
        <strain evidence="2">JCM 10088</strain>
    </source>
</reference>
<evidence type="ECO:0000313" key="3">
    <source>
        <dbReference type="Proteomes" id="UP000610960"/>
    </source>
</evidence>
<gene>
    <name evidence="2" type="ORF">GCM10007981_14730</name>
</gene>
<dbReference type="Proteomes" id="UP000610960">
    <property type="component" value="Unassembled WGS sequence"/>
</dbReference>
<organism evidence="2 3">
    <name type="scientific">Thermocladium modestius</name>
    <dbReference type="NCBI Taxonomy" id="62609"/>
    <lineage>
        <taxon>Archaea</taxon>
        <taxon>Thermoproteota</taxon>
        <taxon>Thermoprotei</taxon>
        <taxon>Thermoproteales</taxon>
        <taxon>Thermoproteaceae</taxon>
        <taxon>Thermocladium</taxon>
    </lineage>
</organism>
<proteinExistence type="predicted"/>
<name>A0A830GZT4_9CREN</name>
<dbReference type="Pfam" id="PF10051">
    <property type="entry name" value="DUF2286"/>
    <property type="match status" value="1"/>
</dbReference>
<feature type="compositionally biased region" description="Acidic residues" evidence="1">
    <location>
        <begin position="138"/>
        <end position="156"/>
    </location>
</feature>
<evidence type="ECO:0008006" key="4">
    <source>
        <dbReference type="Google" id="ProtNLM"/>
    </source>
</evidence>
<keyword evidence="3" id="KW-1185">Reference proteome</keyword>
<dbReference type="AlphaFoldDB" id="A0A830GZT4"/>
<sequence length="156" mass="17642">MSLAVTTLSESIIIYVENNNVSKKETAKGDTASVVKDLAKKLIEEWDPNASDFIVLKDQYPIKLPLPLSKELMDKLSRFDIKRVGNEAEASLPVYEITYSNKWEEETFKAERLIVISPFINDEVTTQITDAVINALNEEGEGEEQEGEEDDEEDIE</sequence>
<dbReference type="EMBL" id="BMNL01000003">
    <property type="protein sequence ID" value="GGP21731.1"/>
    <property type="molecule type" value="Genomic_DNA"/>
</dbReference>
<feature type="region of interest" description="Disordered" evidence="1">
    <location>
        <begin position="137"/>
        <end position="156"/>
    </location>
</feature>
<reference evidence="2" key="2">
    <citation type="submission" date="2020-09" db="EMBL/GenBank/DDBJ databases">
        <authorList>
            <person name="Sun Q."/>
            <person name="Ohkuma M."/>
        </authorList>
    </citation>
    <scope>NUCLEOTIDE SEQUENCE</scope>
    <source>
        <strain evidence="2">JCM 10088</strain>
    </source>
</reference>
<evidence type="ECO:0000256" key="1">
    <source>
        <dbReference type="SAM" id="MobiDB-lite"/>
    </source>
</evidence>
<comment type="caution">
    <text evidence="2">The sequence shown here is derived from an EMBL/GenBank/DDBJ whole genome shotgun (WGS) entry which is preliminary data.</text>
</comment>